<sequence>MRRLPTTFRLRAARTGKHLIPITALAVLIGWPPATGRLLLVPLSADSAGLLVRNAIGGGARIIDTGPLPGSIIVEGRRSDVAQALASRSVIIVAARASGCSPLAGSPARG</sequence>
<name>A0A2P7QLX7_9SPHN</name>
<keyword evidence="2" id="KW-1185">Reference proteome</keyword>
<evidence type="ECO:0000313" key="2">
    <source>
        <dbReference type="Proteomes" id="UP000241167"/>
    </source>
</evidence>
<proteinExistence type="predicted"/>
<dbReference type="EMBL" id="PXYI01000005">
    <property type="protein sequence ID" value="PSJ38967.1"/>
    <property type="molecule type" value="Genomic_DNA"/>
</dbReference>
<dbReference type="OrthoDB" id="7472698at2"/>
<dbReference type="AlphaFoldDB" id="A0A2P7QLX7"/>
<protein>
    <submittedName>
        <fullName evidence="1">Uncharacterized protein</fullName>
    </submittedName>
</protein>
<dbReference type="RefSeq" id="WP_106514163.1">
    <property type="nucleotide sequence ID" value="NZ_PXYI01000005.1"/>
</dbReference>
<accession>A0A2P7QLX7</accession>
<gene>
    <name evidence="1" type="ORF">C7I55_16805</name>
</gene>
<comment type="caution">
    <text evidence="1">The sequence shown here is derived from an EMBL/GenBank/DDBJ whole genome shotgun (WGS) entry which is preliminary data.</text>
</comment>
<organism evidence="1 2">
    <name type="scientific">Allosphingosinicella deserti</name>
    <dbReference type="NCBI Taxonomy" id="2116704"/>
    <lineage>
        <taxon>Bacteria</taxon>
        <taxon>Pseudomonadati</taxon>
        <taxon>Pseudomonadota</taxon>
        <taxon>Alphaproteobacteria</taxon>
        <taxon>Sphingomonadales</taxon>
        <taxon>Sphingomonadaceae</taxon>
        <taxon>Allosphingosinicella</taxon>
    </lineage>
</organism>
<reference evidence="1 2" key="1">
    <citation type="submission" date="2018-03" db="EMBL/GenBank/DDBJ databases">
        <title>The draft genome of Sphingosinicella sp. GL-C-18.</title>
        <authorList>
            <person name="Liu L."/>
            <person name="Li L."/>
            <person name="Liang L."/>
            <person name="Zhang X."/>
            <person name="Wang T."/>
        </authorList>
    </citation>
    <scope>NUCLEOTIDE SEQUENCE [LARGE SCALE GENOMIC DNA]</scope>
    <source>
        <strain evidence="1 2">GL-C-18</strain>
    </source>
</reference>
<dbReference type="Proteomes" id="UP000241167">
    <property type="component" value="Unassembled WGS sequence"/>
</dbReference>
<evidence type="ECO:0000313" key="1">
    <source>
        <dbReference type="EMBL" id="PSJ38967.1"/>
    </source>
</evidence>